<accession>A0A978V1V8</accession>
<gene>
    <name evidence="1" type="ORF">FEM48_Zijuj07G0022800</name>
</gene>
<dbReference type="InterPro" id="IPR001611">
    <property type="entry name" value="Leu-rich_rpt"/>
</dbReference>
<comment type="caution">
    <text evidence="1">The sequence shown here is derived from an EMBL/GenBank/DDBJ whole genome shotgun (WGS) entry which is preliminary data.</text>
</comment>
<dbReference type="Pfam" id="PF00560">
    <property type="entry name" value="LRR_1"/>
    <property type="match status" value="1"/>
</dbReference>
<dbReference type="InterPro" id="IPR052941">
    <property type="entry name" value="StomDev_PlantInt_Reg"/>
</dbReference>
<sequence>MNLSSLTSISFSPYSRLSGEFPESFFSLPNLKKVRLLGNLNLKDKFPKSNWSSSISYLDIQSCNFTGLIPTSLGNLKELGLSSNSFTGGNKFEGRFP</sequence>
<organism evidence="1 2">
    <name type="scientific">Ziziphus jujuba var. spinosa</name>
    <dbReference type="NCBI Taxonomy" id="714518"/>
    <lineage>
        <taxon>Eukaryota</taxon>
        <taxon>Viridiplantae</taxon>
        <taxon>Streptophyta</taxon>
        <taxon>Embryophyta</taxon>
        <taxon>Tracheophyta</taxon>
        <taxon>Spermatophyta</taxon>
        <taxon>Magnoliopsida</taxon>
        <taxon>eudicotyledons</taxon>
        <taxon>Gunneridae</taxon>
        <taxon>Pentapetalae</taxon>
        <taxon>rosids</taxon>
        <taxon>fabids</taxon>
        <taxon>Rosales</taxon>
        <taxon>Rhamnaceae</taxon>
        <taxon>Paliureae</taxon>
        <taxon>Ziziphus</taxon>
    </lineage>
</organism>
<dbReference type="AlphaFoldDB" id="A0A978V1V8"/>
<proteinExistence type="predicted"/>
<dbReference type="PANTHER" id="PTHR48004:SF58">
    <property type="entry name" value="OS01G0162200 PROTEIN"/>
    <property type="match status" value="1"/>
</dbReference>
<reference evidence="1" key="1">
    <citation type="journal article" date="2021" name="Front. Plant Sci.">
        <title>Chromosome-Scale Genome Assembly for Chinese Sour Jujube and Insights Into Its Genome Evolution and Domestication Signature.</title>
        <authorList>
            <person name="Shen L.-Y."/>
            <person name="Luo H."/>
            <person name="Wang X.-L."/>
            <person name="Wang X.-M."/>
            <person name="Qiu X.-J."/>
            <person name="Liu H."/>
            <person name="Zhou S.-S."/>
            <person name="Jia K.-H."/>
            <person name="Nie S."/>
            <person name="Bao Y.-T."/>
            <person name="Zhang R.-G."/>
            <person name="Yun Q.-Z."/>
            <person name="Chai Y.-H."/>
            <person name="Lu J.-Y."/>
            <person name="Li Y."/>
            <person name="Zhao S.-W."/>
            <person name="Mao J.-F."/>
            <person name="Jia S.-G."/>
            <person name="Mao Y.-M."/>
        </authorList>
    </citation>
    <scope>NUCLEOTIDE SEQUENCE</scope>
    <source>
        <strain evidence="1">AT0</strain>
        <tissue evidence="1">Leaf</tissue>
    </source>
</reference>
<evidence type="ECO:0000313" key="1">
    <source>
        <dbReference type="EMBL" id="KAH7521341.1"/>
    </source>
</evidence>
<evidence type="ECO:0000313" key="2">
    <source>
        <dbReference type="Proteomes" id="UP000813462"/>
    </source>
</evidence>
<dbReference type="EMBL" id="JAEACU010000007">
    <property type="protein sequence ID" value="KAH7521341.1"/>
    <property type="molecule type" value="Genomic_DNA"/>
</dbReference>
<dbReference type="InterPro" id="IPR032675">
    <property type="entry name" value="LRR_dom_sf"/>
</dbReference>
<dbReference type="SUPFAM" id="SSF52058">
    <property type="entry name" value="L domain-like"/>
    <property type="match status" value="1"/>
</dbReference>
<dbReference type="Gene3D" id="3.80.10.10">
    <property type="entry name" value="Ribonuclease Inhibitor"/>
    <property type="match status" value="1"/>
</dbReference>
<name>A0A978V1V8_ZIZJJ</name>
<dbReference type="Proteomes" id="UP000813462">
    <property type="component" value="Unassembled WGS sequence"/>
</dbReference>
<dbReference type="PANTHER" id="PTHR48004">
    <property type="entry name" value="OS01G0149700 PROTEIN"/>
    <property type="match status" value="1"/>
</dbReference>
<protein>
    <submittedName>
        <fullName evidence="1">Uncharacterized protein</fullName>
    </submittedName>
</protein>